<accession>A0A852URS3</accession>
<sequence>MGRPSYLALLRATADSLETGRPIRGWRPAVRKGELDWKQAR</sequence>
<evidence type="ECO:0000313" key="2">
    <source>
        <dbReference type="Proteomes" id="UP000576393"/>
    </source>
</evidence>
<comment type="caution">
    <text evidence="1">The sequence shown here is derived from an EMBL/GenBank/DDBJ whole genome shotgun (WGS) entry which is preliminary data.</text>
</comment>
<organism evidence="1 2">
    <name type="scientific">Streptosporangium sandarakinum</name>
    <dbReference type="NCBI Taxonomy" id="1260955"/>
    <lineage>
        <taxon>Bacteria</taxon>
        <taxon>Bacillati</taxon>
        <taxon>Actinomycetota</taxon>
        <taxon>Actinomycetes</taxon>
        <taxon>Streptosporangiales</taxon>
        <taxon>Streptosporangiaceae</taxon>
        <taxon>Streptosporangium</taxon>
    </lineage>
</organism>
<dbReference type="RefSeq" id="WP_281395008.1">
    <property type="nucleotide sequence ID" value="NZ_JACCCO010000001.1"/>
</dbReference>
<protein>
    <submittedName>
        <fullName evidence="1">Uncharacterized protein</fullName>
    </submittedName>
</protein>
<dbReference type="EMBL" id="JACCCO010000001">
    <property type="protein sequence ID" value="NYF38116.1"/>
    <property type="molecule type" value="Genomic_DNA"/>
</dbReference>
<dbReference type="Proteomes" id="UP000576393">
    <property type="component" value="Unassembled WGS sequence"/>
</dbReference>
<dbReference type="AlphaFoldDB" id="A0A852URS3"/>
<proteinExistence type="predicted"/>
<name>A0A852URS3_9ACTN</name>
<gene>
    <name evidence="1" type="ORF">HDA43_000275</name>
</gene>
<evidence type="ECO:0000313" key="1">
    <source>
        <dbReference type="EMBL" id="NYF38116.1"/>
    </source>
</evidence>
<keyword evidence="2" id="KW-1185">Reference proteome</keyword>
<reference evidence="1 2" key="1">
    <citation type="submission" date="2020-07" db="EMBL/GenBank/DDBJ databases">
        <title>Sequencing the genomes of 1000 actinobacteria strains.</title>
        <authorList>
            <person name="Klenk H.-P."/>
        </authorList>
    </citation>
    <scope>NUCLEOTIDE SEQUENCE [LARGE SCALE GENOMIC DNA]</scope>
    <source>
        <strain evidence="1 2">DSM 45763</strain>
    </source>
</reference>